<keyword evidence="1" id="KW-0677">Repeat</keyword>
<feature type="compositionally biased region" description="Polar residues" evidence="3">
    <location>
        <begin position="451"/>
        <end position="462"/>
    </location>
</feature>
<feature type="transmembrane region" description="Helical" evidence="4">
    <location>
        <begin position="28"/>
        <end position="47"/>
    </location>
</feature>
<feature type="region of interest" description="Disordered" evidence="3">
    <location>
        <begin position="441"/>
        <end position="462"/>
    </location>
</feature>
<gene>
    <name evidence="5" type="ORF">BGZ80_001667</name>
</gene>
<sequence>MAHASPCQGAPFHHEPITRRYRSYPKTYTYTHLTLLFLGCITALVAAQPKAVAYMAYASIDEKTFYIHGGEENKTGPGLNQFFSLDLTQSGWNASNPPWKAISLGSGGVASPVDYQHSMTVSKDKQSLIIWGRASGLSVYHIPNDTWISTTALPQGSTLQPEGLHAVTDPTTGLIYVPSGANDAQSMMQYDPSNPTVAAVLPMPSTLSDPVRKLGVSYYSSVWSTQRNSMLMYGGGIFEPPGIDDIAKPFFFEYIPSNKSWIERTVIGDSPGEMISHCMIPAYNGTKIVVFGGGNIHAIADGSLYVIDVATLKWTKVTTISPSQYRGYTSCTVSGDNFIAWGGEQDTSTTGDGAIFGFGTPVIYNMKTNLWTTQYIASFSNPGATGTSSGSSESPNPTTPIDGSSSTNKSSNAPIIGGAVAAVAVLAVAIFFVYRRRSRSVERRHSHNDSKTSLSAPPKNNQDLELNNVRRTVLNSADRRARAPEDVQSSTIQVPEDQMYSVNISVWDNSTVVGSPIPRYQKTQLGESSTIYTPTELSPGSPHTAVGALGPQFTPTLRSPQGTQPLEPNSNTYSTYSNSTLAEEQIAQIKAHHEQQYKHQQEYLEHLRQQQQSQLEALKLKLTIPNRDANADNTFP</sequence>
<dbReference type="Gene3D" id="2.120.10.80">
    <property type="entry name" value="Kelch-type beta propeller"/>
    <property type="match status" value="2"/>
</dbReference>
<keyword evidence="6" id="KW-1185">Reference proteome</keyword>
<comment type="caution">
    <text evidence="5">The sequence shown here is derived from an EMBL/GenBank/DDBJ whole genome shotgun (WGS) entry which is preliminary data.</text>
</comment>
<keyword evidence="4" id="KW-0812">Transmembrane</keyword>
<feature type="region of interest" description="Disordered" evidence="3">
    <location>
        <begin position="554"/>
        <end position="575"/>
    </location>
</feature>
<keyword evidence="4" id="KW-0472">Membrane</keyword>
<keyword evidence="2" id="KW-0408">Iron</keyword>
<dbReference type="PANTHER" id="PTHR47435">
    <property type="entry name" value="KELCH REPEAT PROTEIN (AFU_ORTHOLOGUE AFUA_5G12780)"/>
    <property type="match status" value="1"/>
</dbReference>
<dbReference type="EMBL" id="JAAAID010001388">
    <property type="protein sequence ID" value="KAG0010210.1"/>
    <property type="molecule type" value="Genomic_DNA"/>
</dbReference>
<evidence type="ECO:0000313" key="5">
    <source>
        <dbReference type="EMBL" id="KAG0010210.1"/>
    </source>
</evidence>
<evidence type="ECO:0000256" key="3">
    <source>
        <dbReference type="SAM" id="MobiDB-lite"/>
    </source>
</evidence>
<keyword evidence="4" id="KW-1133">Transmembrane helix</keyword>
<reference evidence="5" key="1">
    <citation type="journal article" date="2020" name="Fungal Divers.">
        <title>Resolving the Mortierellaceae phylogeny through synthesis of multi-gene phylogenetics and phylogenomics.</title>
        <authorList>
            <person name="Vandepol N."/>
            <person name="Liber J."/>
            <person name="Desiro A."/>
            <person name="Na H."/>
            <person name="Kennedy M."/>
            <person name="Barry K."/>
            <person name="Grigoriev I.V."/>
            <person name="Miller A.N."/>
            <person name="O'Donnell K."/>
            <person name="Stajich J.E."/>
            <person name="Bonito G."/>
        </authorList>
    </citation>
    <scope>NUCLEOTIDE SEQUENCE</scope>
    <source>
        <strain evidence="5">NRRL 2769</strain>
    </source>
</reference>
<dbReference type="SUPFAM" id="SSF50965">
    <property type="entry name" value="Galactose oxidase, central domain"/>
    <property type="match status" value="2"/>
</dbReference>
<feature type="transmembrane region" description="Helical" evidence="4">
    <location>
        <begin position="415"/>
        <end position="434"/>
    </location>
</feature>
<dbReference type="InterPro" id="IPR011043">
    <property type="entry name" value="Gal_Oxase/kelch_b-propeller"/>
</dbReference>
<feature type="compositionally biased region" description="Low complexity" evidence="3">
    <location>
        <begin position="382"/>
        <end position="400"/>
    </location>
</feature>
<protein>
    <recommendedName>
        <fullName evidence="7">Galactose oxidase</fullName>
    </recommendedName>
</protein>
<dbReference type="PANTHER" id="PTHR47435:SF4">
    <property type="entry name" value="KELCH REPEAT PROTEIN (AFU_ORTHOLOGUE AFUA_5G12780)"/>
    <property type="match status" value="1"/>
</dbReference>
<dbReference type="GO" id="GO:0019760">
    <property type="term" value="P:glucosinolate metabolic process"/>
    <property type="evidence" value="ECO:0007669"/>
    <property type="project" value="UniProtKB-ARBA"/>
</dbReference>
<name>A0A9P6MQW9_9FUNG</name>
<dbReference type="InterPro" id="IPR015915">
    <property type="entry name" value="Kelch-typ_b-propeller"/>
</dbReference>
<evidence type="ECO:0000256" key="1">
    <source>
        <dbReference type="ARBA" id="ARBA00022737"/>
    </source>
</evidence>
<evidence type="ECO:0008006" key="7">
    <source>
        <dbReference type="Google" id="ProtNLM"/>
    </source>
</evidence>
<evidence type="ECO:0000256" key="4">
    <source>
        <dbReference type="SAM" id="Phobius"/>
    </source>
</evidence>
<accession>A0A9P6MQW9</accession>
<dbReference type="OrthoDB" id="432528at2759"/>
<feature type="region of interest" description="Disordered" evidence="3">
    <location>
        <begin position="382"/>
        <end position="409"/>
    </location>
</feature>
<dbReference type="Pfam" id="PF24681">
    <property type="entry name" value="Kelch_KLHDC2_KLHL20_DRC7"/>
    <property type="match status" value="1"/>
</dbReference>
<feature type="compositionally biased region" description="Polar residues" evidence="3">
    <location>
        <begin position="554"/>
        <end position="568"/>
    </location>
</feature>
<feature type="compositionally biased region" description="Basic and acidic residues" evidence="3">
    <location>
        <begin position="441"/>
        <end position="450"/>
    </location>
</feature>
<dbReference type="Proteomes" id="UP000703661">
    <property type="component" value="Unassembled WGS sequence"/>
</dbReference>
<organism evidence="5 6">
    <name type="scientific">Entomortierella chlamydospora</name>
    <dbReference type="NCBI Taxonomy" id="101097"/>
    <lineage>
        <taxon>Eukaryota</taxon>
        <taxon>Fungi</taxon>
        <taxon>Fungi incertae sedis</taxon>
        <taxon>Mucoromycota</taxon>
        <taxon>Mortierellomycotina</taxon>
        <taxon>Mortierellomycetes</taxon>
        <taxon>Mortierellales</taxon>
        <taxon>Mortierellaceae</taxon>
        <taxon>Entomortierella</taxon>
    </lineage>
</organism>
<evidence type="ECO:0000313" key="6">
    <source>
        <dbReference type="Proteomes" id="UP000703661"/>
    </source>
</evidence>
<dbReference type="AlphaFoldDB" id="A0A9P6MQW9"/>
<proteinExistence type="predicted"/>
<evidence type="ECO:0000256" key="2">
    <source>
        <dbReference type="ARBA" id="ARBA00023004"/>
    </source>
</evidence>